<gene>
    <name evidence="1" type="ORF">HH800_15740</name>
</gene>
<dbReference type="RefSeq" id="WP_169861629.1">
    <property type="nucleotide sequence ID" value="NZ_CP053021.1"/>
</dbReference>
<proteinExistence type="predicted"/>
<name>A0A6M4G869_SPHYA</name>
<reference evidence="1 2" key="1">
    <citation type="submission" date="2020-04" db="EMBL/GenBank/DDBJ databases">
        <title>The Whole Genome Analysis of High salt-tolerant Sphingobium yanoikuyae YC-XJ2 with Aryl organophosphorus flame retardants (aryl-OPFRs)-degrading capacity and characteristics of Related phosphotriesterase.</title>
        <authorList>
            <person name="Li X."/>
        </authorList>
    </citation>
    <scope>NUCLEOTIDE SEQUENCE [LARGE SCALE GENOMIC DNA]</scope>
    <source>
        <strain evidence="1 2">YC-XJ2</strain>
    </source>
</reference>
<evidence type="ECO:0000313" key="1">
    <source>
        <dbReference type="EMBL" id="QJR03502.1"/>
    </source>
</evidence>
<dbReference type="AlphaFoldDB" id="A0A6M4G869"/>
<evidence type="ECO:0000313" key="2">
    <source>
        <dbReference type="Proteomes" id="UP000502611"/>
    </source>
</evidence>
<protein>
    <submittedName>
        <fullName evidence="1">Uncharacterized protein</fullName>
    </submittedName>
</protein>
<sequence length="68" mass="7437">MYQIIGVQTNGKEVAVAATAKAAEALTHFRAAQNLPFAQIRVLSPDGQQISGFELSRRYDAEIRATMD</sequence>
<accession>A0A6M4G869</accession>
<dbReference type="Proteomes" id="UP000502611">
    <property type="component" value="Chromosome"/>
</dbReference>
<organism evidence="1 2">
    <name type="scientific">Sphingobium yanoikuyae</name>
    <name type="common">Sphingomonas yanoikuyae</name>
    <dbReference type="NCBI Taxonomy" id="13690"/>
    <lineage>
        <taxon>Bacteria</taxon>
        <taxon>Pseudomonadati</taxon>
        <taxon>Pseudomonadota</taxon>
        <taxon>Alphaproteobacteria</taxon>
        <taxon>Sphingomonadales</taxon>
        <taxon>Sphingomonadaceae</taxon>
        <taxon>Sphingobium</taxon>
    </lineage>
</organism>
<dbReference type="EMBL" id="CP053021">
    <property type="protein sequence ID" value="QJR03502.1"/>
    <property type="molecule type" value="Genomic_DNA"/>
</dbReference>